<dbReference type="GO" id="GO:0000155">
    <property type="term" value="F:phosphorelay sensor kinase activity"/>
    <property type="evidence" value="ECO:0007669"/>
    <property type="project" value="InterPro"/>
</dbReference>
<evidence type="ECO:0000256" key="2">
    <source>
        <dbReference type="ARBA" id="ARBA00012438"/>
    </source>
</evidence>
<keyword evidence="3 9" id="KW-0597">Phosphoprotein</keyword>
<dbReference type="InterPro" id="IPR035965">
    <property type="entry name" value="PAS-like_dom_sf"/>
</dbReference>
<evidence type="ECO:0000259" key="12">
    <source>
        <dbReference type="PROSITE" id="PS50109"/>
    </source>
</evidence>
<organism evidence="16 17">
    <name type="scientific">Leptothrix cholodnii (strain ATCC 51168 / LMG 8142 / SP-6)</name>
    <name type="common">Leptothrix discophora (strain SP-6)</name>
    <dbReference type="NCBI Taxonomy" id="395495"/>
    <lineage>
        <taxon>Bacteria</taxon>
        <taxon>Pseudomonadati</taxon>
        <taxon>Pseudomonadota</taxon>
        <taxon>Betaproteobacteria</taxon>
        <taxon>Burkholderiales</taxon>
        <taxon>Sphaerotilaceae</taxon>
        <taxon>Leptothrix</taxon>
    </lineage>
</organism>
<dbReference type="EMBL" id="CP001013">
    <property type="protein sequence ID" value="ACB33717.1"/>
    <property type="molecule type" value="Genomic_DNA"/>
</dbReference>
<keyword evidence="17" id="KW-1185">Reference proteome</keyword>
<evidence type="ECO:0000256" key="5">
    <source>
        <dbReference type="ARBA" id="ARBA00023012"/>
    </source>
</evidence>
<dbReference type="CDD" id="cd16922">
    <property type="entry name" value="HATPase_EvgS-ArcB-TorS-like"/>
    <property type="match status" value="1"/>
</dbReference>
<dbReference type="InterPro" id="IPR003594">
    <property type="entry name" value="HATPase_dom"/>
</dbReference>
<dbReference type="PANTHER" id="PTHR45339:SF3">
    <property type="entry name" value="HISTIDINE KINASE"/>
    <property type="match status" value="1"/>
</dbReference>
<dbReference type="Pfam" id="PF08448">
    <property type="entry name" value="PAS_4"/>
    <property type="match status" value="1"/>
</dbReference>
<comment type="function">
    <text evidence="7">Member of the two-component regulatory system BvgS/BvgA. Phosphorylates BvgA via a four-step phosphorelay in response to environmental signals.</text>
</comment>
<dbReference type="CDD" id="cd00130">
    <property type="entry name" value="PAS"/>
    <property type="match status" value="1"/>
</dbReference>
<evidence type="ECO:0000256" key="6">
    <source>
        <dbReference type="ARBA" id="ARBA00023026"/>
    </source>
</evidence>
<dbReference type="InterPro" id="IPR004358">
    <property type="entry name" value="Sig_transdc_His_kin-like_C"/>
</dbReference>
<dbReference type="InterPro" id="IPR036097">
    <property type="entry name" value="HisK_dim/P_sf"/>
</dbReference>
<evidence type="ECO:0000256" key="7">
    <source>
        <dbReference type="ARBA" id="ARBA00058004"/>
    </source>
</evidence>
<name>B1Y7X5_LEPCP</name>
<dbReference type="PANTHER" id="PTHR45339">
    <property type="entry name" value="HYBRID SIGNAL TRANSDUCTION HISTIDINE KINASE J"/>
    <property type="match status" value="1"/>
</dbReference>
<dbReference type="AlphaFoldDB" id="B1Y7X5"/>
<dbReference type="PROSITE" id="PS50110">
    <property type="entry name" value="RESPONSE_REGULATORY"/>
    <property type="match status" value="1"/>
</dbReference>
<evidence type="ECO:0000256" key="3">
    <source>
        <dbReference type="ARBA" id="ARBA00022553"/>
    </source>
</evidence>
<dbReference type="InterPro" id="IPR005467">
    <property type="entry name" value="His_kinase_dom"/>
</dbReference>
<keyword evidence="16" id="KW-0808">Transferase</keyword>
<evidence type="ECO:0000313" key="16">
    <source>
        <dbReference type="EMBL" id="ACB33717.1"/>
    </source>
</evidence>
<keyword evidence="16" id="KW-0418">Kinase</keyword>
<dbReference type="Pfam" id="PF02518">
    <property type="entry name" value="HATPase_c"/>
    <property type="match status" value="1"/>
</dbReference>
<feature type="domain" description="PAC" evidence="15">
    <location>
        <begin position="483"/>
        <end position="535"/>
    </location>
</feature>
<gene>
    <name evidence="16" type="ordered locus">Lcho_1449</name>
</gene>
<evidence type="ECO:0000256" key="11">
    <source>
        <dbReference type="SAM" id="SignalP"/>
    </source>
</evidence>
<dbReference type="PROSITE" id="PS50113">
    <property type="entry name" value="PAC"/>
    <property type="match status" value="1"/>
</dbReference>
<dbReference type="SUPFAM" id="SSF47384">
    <property type="entry name" value="Homodimeric domain of signal transducing histidine kinase"/>
    <property type="match status" value="1"/>
</dbReference>
<dbReference type="PROSITE" id="PS50109">
    <property type="entry name" value="HIS_KIN"/>
    <property type="match status" value="1"/>
</dbReference>
<dbReference type="eggNOG" id="COG2984">
    <property type="taxonomic scope" value="Bacteria"/>
</dbReference>
<dbReference type="eggNOG" id="COG0745">
    <property type="taxonomic scope" value="Bacteria"/>
</dbReference>
<feature type="modified residue" description="4-aspartylphosphate" evidence="9">
    <location>
        <position position="868"/>
    </location>
</feature>
<dbReference type="InterPro" id="IPR036890">
    <property type="entry name" value="HATPase_C_sf"/>
</dbReference>
<dbReference type="Gene3D" id="1.10.287.130">
    <property type="match status" value="1"/>
</dbReference>
<keyword evidence="5" id="KW-0902">Two-component regulatory system</keyword>
<evidence type="ECO:0000256" key="10">
    <source>
        <dbReference type="SAM" id="MobiDB-lite"/>
    </source>
</evidence>
<dbReference type="CDD" id="cd00082">
    <property type="entry name" value="HisKA"/>
    <property type="match status" value="1"/>
</dbReference>
<accession>B1Y7X5</accession>
<dbReference type="EC" id="2.7.13.3" evidence="2"/>
<protein>
    <recommendedName>
        <fullName evidence="8">Virulence sensor protein BvgS</fullName>
        <ecNumber evidence="2">2.7.13.3</ecNumber>
    </recommendedName>
</protein>
<dbReference type="Gene3D" id="3.30.565.10">
    <property type="entry name" value="Histidine kinase-like ATPase, C-terminal domain"/>
    <property type="match status" value="1"/>
</dbReference>
<dbReference type="FunFam" id="3.30.565.10:FF:000010">
    <property type="entry name" value="Sensor histidine kinase RcsC"/>
    <property type="match status" value="1"/>
</dbReference>
<dbReference type="Gene3D" id="3.30.450.20">
    <property type="entry name" value="PAS domain"/>
    <property type="match status" value="1"/>
</dbReference>
<dbReference type="SMART" id="SM00448">
    <property type="entry name" value="REC"/>
    <property type="match status" value="1"/>
</dbReference>
<keyword evidence="6" id="KW-0843">Virulence</keyword>
<dbReference type="Proteomes" id="UP000001693">
    <property type="component" value="Chromosome"/>
</dbReference>
<dbReference type="Gene3D" id="3.40.50.2300">
    <property type="match status" value="1"/>
</dbReference>
<comment type="catalytic activity">
    <reaction evidence="1">
        <text>ATP + protein L-histidine = ADP + protein N-phospho-L-histidine.</text>
        <dbReference type="EC" id="2.7.13.3"/>
    </reaction>
</comment>
<dbReference type="NCBIfam" id="TIGR00229">
    <property type="entry name" value="sensory_box"/>
    <property type="match status" value="1"/>
</dbReference>
<evidence type="ECO:0000256" key="9">
    <source>
        <dbReference type="PROSITE-ProRule" id="PRU00169"/>
    </source>
</evidence>
<dbReference type="InterPro" id="IPR000700">
    <property type="entry name" value="PAS-assoc_C"/>
</dbReference>
<dbReference type="SUPFAM" id="SSF55874">
    <property type="entry name" value="ATPase domain of HSP90 chaperone/DNA topoisomerase II/histidine kinase"/>
    <property type="match status" value="1"/>
</dbReference>
<dbReference type="InterPro" id="IPR000014">
    <property type="entry name" value="PAS"/>
</dbReference>
<dbReference type="InterPro" id="IPR013656">
    <property type="entry name" value="PAS_4"/>
</dbReference>
<dbReference type="SUPFAM" id="SSF55785">
    <property type="entry name" value="PYP-like sensor domain (PAS domain)"/>
    <property type="match status" value="1"/>
</dbReference>
<evidence type="ECO:0000259" key="13">
    <source>
        <dbReference type="PROSITE" id="PS50110"/>
    </source>
</evidence>
<dbReference type="CDD" id="cd17546">
    <property type="entry name" value="REC_hyHK_CKI1_RcsC-like"/>
    <property type="match status" value="1"/>
</dbReference>
<dbReference type="eggNOG" id="COG2205">
    <property type="taxonomic scope" value="Bacteria"/>
</dbReference>
<dbReference type="KEGG" id="lch:Lcho_1449"/>
<reference evidence="16 17" key="1">
    <citation type="submission" date="2008-03" db="EMBL/GenBank/DDBJ databases">
        <title>Complete sequence of Leptothrix cholodnii SP-6.</title>
        <authorList>
            <consortium name="US DOE Joint Genome Institute"/>
            <person name="Copeland A."/>
            <person name="Lucas S."/>
            <person name="Lapidus A."/>
            <person name="Glavina del Rio T."/>
            <person name="Dalin E."/>
            <person name="Tice H."/>
            <person name="Bruce D."/>
            <person name="Goodwin L."/>
            <person name="Pitluck S."/>
            <person name="Chertkov O."/>
            <person name="Brettin T."/>
            <person name="Detter J.C."/>
            <person name="Han C."/>
            <person name="Kuske C.R."/>
            <person name="Schmutz J."/>
            <person name="Larimer F."/>
            <person name="Land M."/>
            <person name="Hauser L."/>
            <person name="Kyrpides N."/>
            <person name="Lykidis A."/>
            <person name="Emerson D."/>
            <person name="Richardson P."/>
        </authorList>
    </citation>
    <scope>NUCLEOTIDE SEQUENCE [LARGE SCALE GENOMIC DNA]</scope>
    <source>
        <strain evidence="17">ATCC 51168 / LMG 8142 / SP-6</strain>
    </source>
</reference>
<dbReference type="SUPFAM" id="SSF52172">
    <property type="entry name" value="CheY-like"/>
    <property type="match status" value="1"/>
</dbReference>
<evidence type="ECO:0000259" key="14">
    <source>
        <dbReference type="PROSITE" id="PS50112"/>
    </source>
</evidence>
<dbReference type="STRING" id="395495.Lcho_1449"/>
<dbReference type="SMART" id="SM00388">
    <property type="entry name" value="HisKA"/>
    <property type="match status" value="1"/>
</dbReference>
<dbReference type="PRINTS" id="PR00344">
    <property type="entry name" value="BCTRLSENSOR"/>
</dbReference>
<sequence precursor="true">MTSSLLFAPIRRLLRWRFATALLLALVSPLAPADGDSAHPPSGDTRRQTPADKPGLQGKSVLILSGTQYGTPVTDLTVAGAVASLRSKGIGGAQIYVEHLDLARNRNPRWRAELADVLRGKLGKSDVGIVIVLHQLALDFLAQEGHDLVPPGTPVLTNFVTTPDVAWRATPHPVLNITERADIDGTIRLGLELFPRTRRLFVVTGADEAQPLFHAQVAQAVAAMPGKPEIETAAALSYEEMLQRVSALPPDTLVLLGIYFNDRTGRRLLPAEVATAVAKRANAPVVGLYDLHIWKGLTGGSVVVPEEVGRRTGEIGFDILSGARRLDASAAEAGMPAQPMVDWAQLERWGGDPAKLPAGTVFLNRPRTLWDEYRNAAIAGSAAILVLTALVAALAVQNARRKRAEHKLRDTTIRLEATLDALPDLMFRIDRDGRIEEFRSSATDQLYASPSAFMGKTFREVVPEPAARVLDEALEDAARSGSSRGATYAIDIGAEQRWFEVSMSAMAGADDRPAHFILLLRDITERKRAEQTLDDYRQGLEAMVGERTAQLNEATRRAEAANVAKSAFLANMSHEIRTPLNAIVGMSHLIRLAGLPPAQTERLDKLKAAATHLLEILNAILDLSKIDAGKFTLEEIPLRVESIIANTLSMLDDRARAKSLRLTSEVDRMPRSLVGDPTRLQQALLNYANNAIKFTDAGSVTVRARLVEQHAEDVLVRFEVEDTGIGIDDAAIGNLFSAFQQADSATTRRSGGTGLGLAITKKLAELMKGNAGVTSTPGAGSVFWFMARLRKAQEPVTTDGGAKAPAAAAILKARHAGMRLLVVEDNDINREVAQALLEEVGFVVDLAEDGAEAVAKVASHPYRLVLMDMQMPRMDGLEASQEIRRTRTTQNLPIIAMTANAFSEDRARCLAAGMDDFVSKPVDPEALYAVLLGWLDKVPETAAAN</sequence>
<feature type="signal peptide" evidence="11">
    <location>
        <begin position="1"/>
        <end position="33"/>
    </location>
</feature>
<dbReference type="Pfam" id="PF00512">
    <property type="entry name" value="HisKA"/>
    <property type="match status" value="1"/>
</dbReference>
<dbReference type="InterPro" id="IPR001789">
    <property type="entry name" value="Sig_transdc_resp-reg_receiver"/>
</dbReference>
<dbReference type="SMART" id="SM00091">
    <property type="entry name" value="PAS"/>
    <property type="match status" value="1"/>
</dbReference>
<evidence type="ECO:0000256" key="4">
    <source>
        <dbReference type="ARBA" id="ARBA00022729"/>
    </source>
</evidence>
<dbReference type="SMART" id="SM00387">
    <property type="entry name" value="HATPase_c"/>
    <property type="match status" value="1"/>
</dbReference>
<feature type="chain" id="PRO_5002771264" description="Virulence sensor protein BvgS" evidence="11">
    <location>
        <begin position="34"/>
        <end position="945"/>
    </location>
</feature>
<feature type="domain" description="Response regulatory" evidence="13">
    <location>
        <begin position="819"/>
        <end position="935"/>
    </location>
</feature>
<feature type="region of interest" description="Disordered" evidence="10">
    <location>
        <begin position="35"/>
        <end position="56"/>
    </location>
</feature>
<keyword evidence="4 11" id="KW-0732">Signal</keyword>
<evidence type="ECO:0000256" key="1">
    <source>
        <dbReference type="ARBA" id="ARBA00000085"/>
    </source>
</evidence>
<evidence type="ECO:0000313" key="17">
    <source>
        <dbReference type="Proteomes" id="UP000001693"/>
    </source>
</evidence>
<dbReference type="InterPro" id="IPR011006">
    <property type="entry name" value="CheY-like_superfamily"/>
</dbReference>
<evidence type="ECO:0000256" key="8">
    <source>
        <dbReference type="ARBA" id="ARBA00070152"/>
    </source>
</evidence>
<dbReference type="InterPro" id="IPR003661">
    <property type="entry name" value="HisK_dim/P_dom"/>
</dbReference>
<evidence type="ECO:0000259" key="15">
    <source>
        <dbReference type="PROSITE" id="PS50113"/>
    </source>
</evidence>
<proteinExistence type="predicted"/>
<dbReference type="Pfam" id="PF00072">
    <property type="entry name" value="Response_reg"/>
    <property type="match status" value="1"/>
</dbReference>
<feature type="domain" description="Histidine kinase" evidence="12">
    <location>
        <begin position="571"/>
        <end position="791"/>
    </location>
</feature>
<feature type="domain" description="PAS" evidence="14">
    <location>
        <begin position="411"/>
        <end position="481"/>
    </location>
</feature>
<dbReference type="PROSITE" id="PS50112">
    <property type="entry name" value="PAS"/>
    <property type="match status" value="1"/>
</dbReference>
<dbReference type="HOGENOM" id="CLU_000445_89_20_4"/>